<dbReference type="SUPFAM" id="SSF81901">
    <property type="entry name" value="HCP-like"/>
    <property type="match status" value="1"/>
</dbReference>
<dbReference type="Pfam" id="PF01535">
    <property type="entry name" value="PPR"/>
    <property type="match status" value="3"/>
</dbReference>
<evidence type="ECO:0000256" key="3">
    <source>
        <dbReference type="PROSITE-ProRule" id="PRU00708"/>
    </source>
</evidence>
<feature type="repeat" description="PPR" evidence="3">
    <location>
        <begin position="190"/>
        <end position="224"/>
    </location>
</feature>
<dbReference type="PANTHER" id="PTHR47933:SF25">
    <property type="entry name" value="OS01G0672166 PROTEIN"/>
    <property type="match status" value="1"/>
</dbReference>
<dbReference type="Pfam" id="PF13041">
    <property type="entry name" value="PPR_2"/>
    <property type="match status" value="3"/>
</dbReference>
<name>A0AA38ZAB0_VITRO</name>
<evidence type="ECO:0008006" key="6">
    <source>
        <dbReference type="Google" id="ProtNLM"/>
    </source>
</evidence>
<feature type="repeat" description="PPR" evidence="3">
    <location>
        <begin position="260"/>
        <end position="294"/>
    </location>
</feature>
<dbReference type="Pfam" id="PF12854">
    <property type="entry name" value="PPR_1"/>
    <property type="match status" value="1"/>
</dbReference>
<sequence length="514" mass="58549">MGSKTIIKWSKQITSAQVVQLIKAERDIQKAIVIFDSATAEYTNGFRHGHQTFSLMISRLVSANHFRLAEELLCRMKEEKCNITEDIFLSICRAYGRVHKPLDAVRVFRKMKEYECEPSQKSYITVFAILVGENQLKLALRFYRYMREMGIPPSVASLNVLIKALCKNSGTMDAALRIFREMPNRGCPPDSYTYGTLINGLCRLGKIGEGKELFKEMETKACSPTVVTYTSLIHGLCQSKDLDSAIRLLEEMASKGIEPNVFTYSSLMDGLCKSGCSSQALELLDMMVSRRHLPNMITYSTLVHGLCKEGKLREAVEILDRMKLQGLRPDAGLYGKIISGCCDICKFHEAANFLDEMVLGGISPNRLTWSLHVRIHNIVVQGLCTEHPNRAFQLYLSMRTRGISIDAKTFDSLLNYFCKKGDLHKAAHLIDEMVLDGCIPDEVTWNAVVGGFWDRRKVREAAELVRVELMDFYRELHWKLQLCQRGFTACQIIREYTKEIVRINRAYDCEKIEI</sequence>
<keyword evidence="2" id="KW-0677">Repeat</keyword>
<dbReference type="PANTHER" id="PTHR47933">
    <property type="entry name" value="PENTATRICOPEPTIDE REPEAT-CONTAINING PROTEIN 1, MITOCHONDRIAL"/>
    <property type="match status" value="1"/>
</dbReference>
<dbReference type="InterPro" id="IPR051240">
    <property type="entry name" value="Mito_RNA-Proc/Resp"/>
</dbReference>
<evidence type="ECO:0000256" key="2">
    <source>
        <dbReference type="ARBA" id="ARBA00022737"/>
    </source>
</evidence>
<dbReference type="PROSITE" id="PS51375">
    <property type="entry name" value="PPR"/>
    <property type="match status" value="9"/>
</dbReference>
<feature type="repeat" description="PPR" evidence="3">
    <location>
        <begin position="295"/>
        <end position="329"/>
    </location>
</feature>
<reference evidence="4 5" key="1">
    <citation type="journal article" date="2023" name="BMC Biotechnol.">
        <title>Vitis rotundifolia cv Carlos genome sequencing.</title>
        <authorList>
            <person name="Huff M."/>
            <person name="Hulse-Kemp A."/>
            <person name="Scheffler B."/>
            <person name="Youngblood R."/>
            <person name="Simpson S."/>
            <person name="Babiker E."/>
            <person name="Staton M."/>
        </authorList>
    </citation>
    <scope>NUCLEOTIDE SEQUENCE [LARGE SCALE GENOMIC DNA]</scope>
    <source>
        <tissue evidence="4">Leaf</tissue>
    </source>
</reference>
<accession>A0AA38ZAB0</accession>
<dbReference type="InterPro" id="IPR011990">
    <property type="entry name" value="TPR-like_helical_dom_sf"/>
</dbReference>
<feature type="repeat" description="PPR" evidence="3">
    <location>
        <begin position="119"/>
        <end position="153"/>
    </location>
</feature>
<organism evidence="4 5">
    <name type="scientific">Vitis rotundifolia</name>
    <name type="common">Muscadine grape</name>
    <dbReference type="NCBI Taxonomy" id="103349"/>
    <lineage>
        <taxon>Eukaryota</taxon>
        <taxon>Viridiplantae</taxon>
        <taxon>Streptophyta</taxon>
        <taxon>Embryophyta</taxon>
        <taxon>Tracheophyta</taxon>
        <taxon>Spermatophyta</taxon>
        <taxon>Magnoliopsida</taxon>
        <taxon>eudicotyledons</taxon>
        <taxon>Gunneridae</taxon>
        <taxon>Pentapetalae</taxon>
        <taxon>rosids</taxon>
        <taxon>Vitales</taxon>
        <taxon>Vitaceae</taxon>
        <taxon>Viteae</taxon>
        <taxon>Vitis</taxon>
    </lineage>
</organism>
<dbReference type="FunFam" id="1.25.40.10:FF:000558">
    <property type="entry name" value="Pentatricopeptide repeat-containing protein At5g39710"/>
    <property type="match status" value="1"/>
</dbReference>
<dbReference type="EMBL" id="JARBHA010000013">
    <property type="protein sequence ID" value="KAJ9684912.1"/>
    <property type="molecule type" value="Genomic_DNA"/>
</dbReference>
<evidence type="ECO:0000256" key="1">
    <source>
        <dbReference type="ARBA" id="ARBA00007626"/>
    </source>
</evidence>
<keyword evidence="5" id="KW-1185">Reference proteome</keyword>
<feature type="repeat" description="PPR" evidence="3">
    <location>
        <begin position="225"/>
        <end position="259"/>
    </location>
</feature>
<feature type="repeat" description="PPR" evidence="3">
    <location>
        <begin position="154"/>
        <end position="189"/>
    </location>
</feature>
<feature type="repeat" description="PPR" evidence="3">
    <location>
        <begin position="406"/>
        <end position="440"/>
    </location>
</feature>
<comment type="similarity">
    <text evidence="1">Belongs to the PPR family. P subfamily.</text>
</comment>
<protein>
    <recommendedName>
        <fullName evidence="6">Pentatricopeptide repeat-containing protein</fullName>
    </recommendedName>
</protein>
<dbReference type="AlphaFoldDB" id="A0AA38ZAB0"/>
<dbReference type="NCBIfam" id="TIGR00756">
    <property type="entry name" value="PPR"/>
    <property type="match status" value="9"/>
</dbReference>
<comment type="caution">
    <text evidence="4">The sequence shown here is derived from an EMBL/GenBank/DDBJ whole genome shotgun (WGS) entry which is preliminary data.</text>
</comment>
<feature type="repeat" description="PPR" evidence="3">
    <location>
        <begin position="330"/>
        <end position="364"/>
    </location>
</feature>
<feature type="repeat" description="PPR" evidence="3">
    <location>
        <begin position="84"/>
        <end position="118"/>
    </location>
</feature>
<dbReference type="Proteomes" id="UP001168098">
    <property type="component" value="Unassembled WGS sequence"/>
</dbReference>
<evidence type="ECO:0000313" key="4">
    <source>
        <dbReference type="EMBL" id="KAJ9684912.1"/>
    </source>
</evidence>
<gene>
    <name evidence="4" type="ORF">PVL29_017077</name>
</gene>
<dbReference type="Gene3D" id="1.25.40.10">
    <property type="entry name" value="Tetratricopeptide repeat domain"/>
    <property type="match status" value="4"/>
</dbReference>
<evidence type="ECO:0000313" key="5">
    <source>
        <dbReference type="Proteomes" id="UP001168098"/>
    </source>
</evidence>
<dbReference type="GO" id="GO:0003729">
    <property type="term" value="F:mRNA binding"/>
    <property type="evidence" value="ECO:0007669"/>
    <property type="project" value="TreeGrafter"/>
</dbReference>
<proteinExistence type="inferred from homology"/>
<dbReference type="InterPro" id="IPR002885">
    <property type="entry name" value="PPR_rpt"/>
</dbReference>